<feature type="transmembrane region" description="Helical" evidence="1">
    <location>
        <begin position="29"/>
        <end position="47"/>
    </location>
</feature>
<proteinExistence type="predicted"/>
<evidence type="ECO:0000313" key="2">
    <source>
        <dbReference type="EMBL" id="QHE95697.1"/>
    </source>
</evidence>
<name>A0A8T8BX54_PSEYM</name>
<reference evidence="2 3" key="1">
    <citation type="journal article" date="2011" name="PLoS Pathog.">
        <title>Dynamic evolution of pathogenicity revealed by sequencing and comparative genomics of 19 Pseudomonas syringae isolates.</title>
        <authorList>
            <person name="Baltrus D.A."/>
            <person name="Nishimura M.T."/>
            <person name="Romanchuk A."/>
            <person name="Chang J.H."/>
            <person name="Mukhtar M.S."/>
            <person name="Cherkis K."/>
            <person name="Roach J."/>
            <person name="Grant S.R."/>
            <person name="Jones C.D."/>
            <person name="Dangl J.L."/>
        </authorList>
    </citation>
    <scope>NUCLEOTIDE SEQUENCE [LARGE SCALE GENOMIC DNA]</scope>
    <source>
        <strain evidence="2 3">ES4326</strain>
    </source>
</reference>
<dbReference type="Proteomes" id="UP000003811">
    <property type="component" value="Chromosome"/>
</dbReference>
<evidence type="ECO:0008006" key="4">
    <source>
        <dbReference type="Google" id="ProtNLM"/>
    </source>
</evidence>
<evidence type="ECO:0000313" key="3">
    <source>
        <dbReference type="Proteomes" id="UP000003811"/>
    </source>
</evidence>
<organism evidence="2 3">
    <name type="scientific">Pseudomonas syringae pv. maculicola str. ES4326</name>
    <dbReference type="NCBI Taxonomy" id="629265"/>
    <lineage>
        <taxon>Bacteria</taxon>
        <taxon>Pseudomonadati</taxon>
        <taxon>Pseudomonadota</taxon>
        <taxon>Gammaproteobacteria</taxon>
        <taxon>Pseudomonadales</taxon>
        <taxon>Pseudomonadaceae</taxon>
        <taxon>Pseudomonas</taxon>
    </lineage>
</organism>
<evidence type="ECO:0000256" key="1">
    <source>
        <dbReference type="SAM" id="Phobius"/>
    </source>
</evidence>
<keyword evidence="1" id="KW-1133">Transmembrane helix</keyword>
<keyword evidence="1" id="KW-0472">Membrane</keyword>
<protein>
    <recommendedName>
        <fullName evidence="4">MYND finger</fullName>
    </recommendedName>
</protein>
<keyword evidence="1" id="KW-0812">Transmembrane</keyword>
<sequence>MHHIYAAQPLCACPRLGYTAPSSITQRVVMIRLLMWVALIAAVIWFVKRLINPPKPKPRPQPPEIDAAPMVRCAHCGVHSPRDRALSQGQLWYCSEAHRLEGPAARDR</sequence>
<accession>A0A8T8BX54</accession>
<dbReference type="EMBL" id="CP047260">
    <property type="protein sequence ID" value="QHE95697.1"/>
    <property type="molecule type" value="Genomic_DNA"/>
</dbReference>
<dbReference type="InterPro" id="IPR049708">
    <property type="entry name" value="PP0621-like"/>
</dbReference>
<dbReference type="AlphaFoldDB" id="A0A8T8BX54"/>
<dbReference type="NCBIfam" id="NF041023">
    <property type="entry name" value="PP0621_fam"/>
    <property type="match status" value="1"/>
</dbReference>
<gene>
    <name evidence="2" type="ORF">PMA4326_002995</name>
</gene>